<evidence type="ECO:0000313" key="2">
    <source>
        <dbReference type="Proteomes" id="UP001610104"/>
    </source>
</evidence>
<reference evidence="1 2" key="1">
    <citation type="submission" date="2024-02" db="EMBL/GenBank/DDBJ databases">
        <title>A Gaetbulibacter species isolated from tidal flats and genomic insights of their niches.</title>
        <authorList>
            <person name="Ye Y."/>
        </authorList>
    </citation>
    <scope>NUCLEOTIDE SEQUENCE [LARGE SCALE GENOMIC DNA]</scope>
    <source>
        <strain evidence="1 2">KEM-8</strain>
    </source>
</reference>
<gene>
    <name evidence="1" type="ORF">V8G56_02170</name>
</gene>
<comment type="caution">
    <text evidence="1">The sequence shown here is derived from an EMBL/GenBank/DDBJ whole genome shotgun (WGS) entry which is preliminary data.</text>
</comment>
<proteinExistence type="predicted"/>
<organism evidence="1 2">
    <name type="scientific">Gaetbulibacter aquiaggeris</name>
    <dbReference type="NCBI Taxonomy" id="1735373"/>
    <lineage>
        <taxon>Bacteria</taxon>
        <taxon>Pseudomonadati</taxon>
        <taxon>Bacteroidota</taxon>
        <taxon>Flavobacteriia</taxon>
        <taxon>Flavobacteriales</taxon>
        <taxon>Flavobacteriaceae</taxon>
        <taxon>Gaetbulibacter</taxon>
    </lineage>
</organism>
<name>A0ABW7ML33_9FLAO</name>
<dbReference type="Proteomes" id="UP001610104">
    <property type="component" value="Unassembled WGS sequence"/>
</dbReference>
<evidence type="ECO:0000313" key="1">
    <source>
        <dbReference type="EMBL" id="MFH6767527.1"/>
    </source>
</evidence>
<dbReference type="EMBL" id="JBAWKC010000001">
    <property type="protein sequence ID" value="MFH6767527.1"/>
    <property type="molecule type" value="Genomic_DNA"/>
</dbReference>
<dbReference type="RefSeq" id="WP_395436824.1">
    <property type="nucleotide sequence ID" value="NZ_JBAWKC010000001.1"/>
</dbReference>
<keyword evidence="2" id="KW-1185">Reference proteome</keyword>
<accession>A0ABW7ML33</accession>
<protein>
    <submittedName>
        <fullName evidence="1">Uncharacterized protein</fullName>
    </submittedName>
</protein>
<sequence length="300" mass="35280">MIDNIKFSLTDRERFETDIENNDLISFKSSFDRITGEANDYPKIGKYHNLEIRITPTTASIKGSIHKYYNLITGAGNQNHNDFSFTQCEFAINHLCEKLQINKEETKITNLEFGFNITVNKSPKLLIDKHILMYDLKDHNSKHNYRGKGSYKEFEKSDYSFKVYDKSKQYLLIDKNILRMELKIISSRYLKSMGIINLNQLGYYAFKSLFGAFLNHFNKIMIVDSLKAPDGVRDDQMILFKNCINPNHWNSIETIEKKETRKEFIKLIRKYNQNKVHASLRDDIIKKYYLLMDLKSSQCA</sequence>